<evidence type="ECO:0000313" key="4">
    <source>
        <dbReference type="Proteomes" id="UP001499852"/>
    </source>
</evidence>
<dbReference type="InterPro" id="IPR003583">
    <property type="entry name" value="Hlx-hairpin-Hlx_DNA-bd_motif"/>
</dbReference>
<dbReference type="Gene3D" id="1.10.150.320">
    <property type="entry name" value="Photosystem II 12 kDa extrinsic protein"/>
    <property type="match status" value="1"/>
</dbReference>
<dbReference type="Pfam" id="PF12836">
    <property type="entry name" value="HHH_3"/>
    <property type="match status" value="1"/>
</dbReference>
<dbReference type="InterPro" id="IPR010994">
    <property type="entry name" value="RuvA_2-like"/>
</dbReference>
<feature type="domain" description="Helix-hairpin-helix DNA-binding motif class 1" evidence="2">
    <location>
        <begin position="94"/>
        <end position="113"/>
    </location>
</feature>
<gene>
    <name evidence="3" type="ORF">GCM10023213_41570</name>
</gene>
<feature type="signal peptide" evidence="1">
    <location>
        <begin position="1"/>
        <end position="19"/>
    </location>
</feature>
<reference evidence="4" key="1">
    <citation type="journal article" date="2019" name="Int. J. Syst. Evol. Microbiol.">
        <title>The Global Catalogue of Microorganisms (GCM) 10K type strain sequencing project: providing services to taxonomists for standard genome sequencing and annotation.</title>
        <authorList>
            <consortium name="The Broad Institute Genomics Platform"/>
            <consortium name="The Broad Institute Genome Sequencing Center for Infectious Disease"/>
            <person name="Wu L."/>
            <person name="Ma J."/>
        </authorList>
    </citation>
    <scope>NUCLEOTIDE SEQUENCE [LARGE SCALE GENOMIC DNA]</scope>
    <source>
        <strain evidence="4">JCM 18053</strain>
    </source>
</reference>
<dbReference type="EMBL" id="BAABIA010000010">
    <property type="protein sequence ID" value="GAA5147242.1"/>
    <property type="molecule type" value="Genomic_DNA"/>
</dbReference>
<feature type="domain" description="Helix-hairpin-helix DNA-binding motif class 1" evidence="2">
    <location>
        <begin position="68"/>
        <end position="87"/>
    </location>
</feature>
<keyword evidence="1" id="KW-0732">Signal</keyword>
<comment type="caution">
    <text evidence="3">The sequence shown here is derived from an EMBL/GenBank/DDBJ whole genome shotgun (WGS) entry which is preliminary data.</text>
</comment>
<evidence type="ECO:0000256" key="1">
    <source>
        <dbReference type="SAM" id="SignalP"/>
    </source>
</evidence>
<accession>A0ABP9PJN7</accession>
<feature type="chain" id="PRO_5045125538" description="Helix-hairpin-helix DNA-binding motif class 1 domain-containing protein" evidence="1">
    <location>
        <begin position="20"/>
        <end position="146"/>
    </location>
</feature>
<evidence type="ECO:0000259" key="2">
    <source>
        <dbReference type="SMART" id="SM00278"/>
    </source>
</evidence>
<keyword evidence="4" id="KW-1185">Reference proteome</keyword>
<dbReference type="SUPFAM" id="SSF47781">
    <property type="entry name" value="RuvA domain 2-like"/>
    <property type="match status" value="1"/>
</dbReference>
<sequence>MKYLFAVLLLLGMSFSVKAAEAPAKKKVAAKAEAKVDAPSAKAQAVAKTLTPLQKTKLLDLLNKGDDKALQSLPGIGEARAKSIVKARPIADPVDLVKVDGIGDATLAEIVAHAKAGFPVEKKNAAEHKVVTKKKTGTADKKAAKE</sequence>
<protein>
    <recommendedName>
        <fullName evidence="2">Helix-hairpin-helix DNA-binding motif class 1 domain-containing protein</fullName>
    </recommendedName>
</protein>
<dbReference type="Proteomes" id="UP001499852">
    <property type="component" value="Unassembled WGS sequence"/>
</dbReference>
<name>A0ABP9PJN7_9BACT</name>
<proteinExistence type="predicted"/>
<organism evidence="3 4">
    <name type="scientific">Prosthecobacter algae</name>
    <dbReference type="NCBI Taxonomy" id="1144682"/>
    <lineage>
        <taxon>Bacteria</taxon>
        <taxon>Pseudomonadati</taxon>
        <taxon>Verrucomicrobiota</taxon>
        <taxon>Verrucomicrobiia</taxon>
        <taxon>Verrucomicrobiales</taxon>
        <taxon>Verrucomicrobiaceae</taxon>
        <taxon>Prosthecobacter</taxon>
    </lineage>
</organism>
<evidence type="ECO:0000313" key="3">
    <source>
        <dbReference type="EMBL" id="GAA5147242.1"/>
    </source>
</evidence>
<dbReference type="SMART" id="SM00278">
    <property type="entry name" value="HhH1"/>
    <property type="match status" value="2"/>
</dbReference>